<gene>
    <name evidence="7" type="primary">fdr</name>
    <name evidence="7" type="ORF">YBN1229_v1_2293</name>
</gene>
<dbReference type="InterPro" id="IPR023753">
    <property type="entry name" value="FAD/NAD-binding_dom"/>
</dbReference>
<dbReference type="PRINTS" id="PR00368">
    <property type="entry name" value="FADPNR"/>
</dbReference>
<dbReference type="InterPro" id="IPR028202">
    <property type="entry name" value="Reductase_C"/>
</dbReference>
<comment type="cofactor">
    <cofactor evidence="1">
        <name>FAD</name>
        <dbReference type="ChEBI" id="CHEBI:57692"/>
    </cofactor>
</comment>
<keyword evidence="2" id="KW-0285">Flavoprotein</keyword>
<dbReference type="GO" id="GO:0004324">
    <property type="term" value="F:ferredoxin-NADP+ reductase activity"/>
    <property type="evidence" value="ECO:0007669"/>
    <property type="project" value="UniProtKB-EC"/>
</dbReference>
<dbReference type="Gene3D" id="3.30.390.30">
    <property type="match status" value="1"/>
</dbReference>
<feature type="domain" description="FAD/NAD(P)-binding" evidence="5">
    <location>
        <begin position="6"/>
        <end position="301"/>
    </location>
</feature>
<evidence type="ECO:0000256" key="4">
    <source>
        <dbReference type="ARBA" id="ARBA00023002"/>
    </source>
</evidence>
<keyword evidence="4 7" id="KW-0560">Oxidoreductase</keyword>
<evidence type="ECO:0000256" key="3">
    <source>
        <dbReference type="ARBA" id="ARBA00022827"/>
    </source>
</evidence>
<dbReference type="KEGG" id="fiy:BN1229_v1_2293"/>
<dbReference type="PRINTS" id="PR00411">
    <property type="entry name" value="PNDRDTASEI"/>
</dbReference>
<accession>A0A0D6JGT1</accession>
<dbReference type="GO" id="GO:0016651">
    <property type="term" value="F:oxidoreductase activity, acting on NAD(P)H"/>
    <property type="evidence" value="ECO:0007669"/>
    <property type="project" value="TreeGrafter"/>
</dbReference>
<dbReference type="Pfam" id="PF14759">
    <property type="entry name" value="Reductase_C"/>
    <property type="match status" value="1"/>
</dbReference>
<dbReference type="EMBL" id="LN829119">
    <property type="protein sequence ID" value="CPR19727.1"/>
    <property type="molecule type" value="Genomic_DNA"/>
</dbReference>
<dbReference type="Pfam" id="PF07992">
    <property type="entry name" value="Pyr_redox_2"/>
    <property type="match status" value="1"/>
</dbReference>
<dbReference type="RefSeq" id="WP_244464898.1">
    <property type="nucleotide sequence ID" value="NZ_LN829118.1"/>
</dbReference>
<dbReference type="Gene3D" id="3.50.50.60">
    <property type="entry name" value="FAD/NAD(P)-binding domain"/>
    <property type="match status" value="2"/>
</dbReference>
<evidence type="ECO:0000313" key="8">
    <source>
        <dbReference type="Proteomes" id="UP000033187"/>
    </source>
</evidence>
<dbReference type="Proteomes" id="UP000033187">
    <property type="component" value="Chromosome 1"/>
</dbReference>
<keyword evidence="8" id="KW-1185">Reference proteome</keyword>
<dbReference type="AlphaFoldDB" id="A0A0D6JGT1"/>
<dbReference type="SUPFAM" id="SSF55424">
    <property type="entry name" value="FAD/NAD-linked reductases, dimerisation (C-terminal) domain"/>
    <property type="match status" value="1"/>
</dbReference>
<keyword evidence="3" id="KW-0274">FAD</keyword>
<evidence type="ECO:0000259" key="5">
    <source>
        <dbReference type="Pfam" id="PF07992"/>
    </source>
</evidence>
<protein>
    <submittedName>
        <fullName evidence="7">Ferredoxin--NAD(P)(+) reductase fdr</fullName>
        <ecNumber evidence="7">1.18.1.2</ecNumber>
        <ecNumber evidence="7">1.18.1.3</ecNumber>
    </submittedName>
</protein>
<name>A0A0D6JGT1_9HYPH</name>
<sequence>MMSLPIVIVGAGQAAARAIETLHGLSCGRRIVLVGSEPHLPYQRPPLSKKFLTGDATEEQLWLQGEAFLEKADVDFRRGETALELDVTARNVTLSGGETLAYHQLLIATGSQPRRLNLAGEELAGVHTLYSIADVQRLGAGLEDAQRVVIIGGGYIGLEVAASLIKLGKDVTVLEQQDRLLSRVVSPVLSDFFKQLHEGHGVTLRFNARAQRIEGDTDATGVMLDDGSVISADLVLVAAGAVANDQIAREAGLACDNGIFVDEACRVAPHVFAAGDCARFPSRRYGRHLRLESVQNANDQARAAATAMCGDEVRYDPVPWFWSDQYDVKLQIAGLSDGHDRVSVEGDPKANSFAVSYWRGPQLLAVDAINTPRAFMQARRTLQQPPSQSTPSMAASG</sequence>
<dbReference type="EC" id="1.18.1.2" evidence="7"/>
<evidence type="ECO:0000256" key="2">
    <source>
        <dbReference type="ARBA" id="ARBA00022630"/>
    </source>
</evidence>
<organism evidence="7 8">
    <name type="scientific">Candidatus Filomicrobium marinum</name>
    <dbReference type="NCBI Taxonomy" id="1608628"/>
    <lineage>
        <taxon>Bacteria</taxon>
        <taxon>Pseudomonadati</taxon>
        <taxon>Pseudomonadota</taxon>
        <taxon>Alphaproteobacteria</taxon>
        <taxon>Hyphomicrobiales</taxon>
        <taxon>Hyphomicrobiaceae</taxon>
        <taxon>Filomicrobium</taxon>
    </lineage>
</organism>
<reference evidence="8" key="1">
    <citation type="submission" date="2015-02" db="EMBL/GenBank/DDBJ databases">
        <authorList>
            <person name="Chooi Y.-H."/>
        </authorList>
    </citation>
    <scope>NUCLEOTIDE SEQUENCE [LARGE SCALE GENOMIC DNA]</scope>
    <source>
        <strain evidence="8">strain Y</strain>
    </source>
</reference>
<dbReference type="InterPro" id="IPR016156">
    <property type="entry name" value="FAD/NAD-linked_Rdtase_dimer_sf"/>
</dbReference>
<evidence type="ECO:0000313" key="7">
    <source>
        <dbReference type="EMBL" id="CPR19727.1"/>
    </source>
</evidence>
<proteinExistence type="predicted"/>
<evidence type="ECO:0000259" key="6">
    <source>
        <dbReference type="Pfam" id="PF14759"/>
    </source>
</evidence>
<evidence type="ECO:0000256" key="1">
    <source>
        <dbReference type="ARBA" id="ARBA00001974"/>
    </source>
</evidence>
<dbReference type="GO" id="GO:0005737">
    <property type="term" value="C:cytoplasm"/>
    <property type="evidence" value="ECO:0007669"/>
    <property type="project" value="TreeGrafter"/>
</dbReference>
<dbReference type="InterPro" id="IPR036188">
    <property type="entry name" value="FAD/NAD-bd_sf"/>
</dbReference>
<dbReference type="EC" id="1.18.1.3" evidence="7"/>
<dbReference type="InterPro" id="IPR050446">
    <property type="entry name" value="FAD-oxidoreductase/Apoptosis"/>
</dbReference>
<dbReference type="PANTHER" id="PTHR43557:SF2">
    <property type="entry name" value="RIESKE DOMAIN-CONTAINING PROTEIN-RELATED"/>
    <property type="match status" value="1"/>
</dbReference>
<dbReference type="SUPFAM" id="SSF51905">
    <property type="entry name" value="FAD/NAD(P)-binding domain"/>
    <property type="match status" value="2"/>
</dbReference>
<dbReference type="PANTHER" id="PTHR43557">
    <property type="entry name" value="APOPTOSIS-INDUCING FACTOR 1"/>
    <property type="match status" value="1"/>
</dbReference>
<feature type="domain" description="Reductase C-terminal" evidence="6">
    <location>
        <begin position="320"/>
        <end position="385"/>
    </location>
</feature>
<dbReference type="GO" id="GO:0008860">
    <property type="term" value="F:ferredoxin-NAD+ reductase activity"/>
    <property type="evidence" value="ECO:0007669"/>
    <property type="project" value="UniProtKB-EC"/>
</dbReference>